<dbReference type="GO" id="GO:0046856">
    <property type="term" value="P:phosphatidylinositol dephosphorylation"/>
    <property type="evidence" value="ECO:0007669"/>
    <property type="project" value="InterPro"/>
</dbReference>
<dbReference type="GO" id="GO:0012505">
    <property type="term" value="C:endomembrane system"/>
    <property type="evidence" value="ECO:0007669"/>
    <property type="project" value="UniProtKB-SubCell"/>
</dbReference>
<dbReference type="PANTHER" id="PTHR45738">
    <property type="entry name" value="POLYPHOSPHOINOSITIDE PHOSPHATASE"/>
    <property type="match status" value="1"/>
</dbReference>
<organism evidence="5 6">
    <name type="scientific">Ditylenchus dipsaci</name>
    <dbReference type="NCBI Taxonomy" id="166011"/>
    <lineage>
        <taxon>Eukaryota</taxon>
        <taxon>Metazoa</taxon>
        <taxon>Ecdysozoa</taxon>
        <taxon>Nematoda</taxon>
        <taxon>Chromadorea</taxon>
        <taxon>Rhabditida</taxon>
        <taxon>Tylenchina</taxon>
        <taxon>Tylenchomorpha</taxon>
        <taxon>Sphaerularioidea</taxon>
        <taxon>Anguinidae</taxon>
        <taxon>Anguininae</taxon>
        <taxon>Ditylenchus</taxon>
    </lineage>
</organism>
<protein>
    <submittedName>
        <fullName evidence="6">SAC domain-containing protein</fullName>
    </submittedName>
</protein>
<dbReference type="Pfam" id="PF02383">
    <property type="entry name" value="Syja_N"/>
    <property type="match status" value="1"/>
</dbReference>
<dbReference type="PANTHER" id="PTHR45738:SF5">
    <property type="entry name" value="POLYPHOSPHOINOSITIDE PHOSPHATASE"/>
    <property type="match status" value="1"/>
</dbReference>
<dbReference type="InterPro" id="IPR002013">
    <property type="entry name" value="SAC_dom"/>
</dbReference>
<reference evidence="6" key="1">
    <citation type="submission" date="2022-11" db="UniProtKB">
        <authorList>
            <consortium name="WormBaseParasite"/>
        </authorList>
    </citation>
    <scope>IDENTIFICATION</scope>
</reference>
<dbReference type="InterPro" id="IPR043573">
    <property type="entry name" value="Fig4-like"/>
</dbReference>
<dbReference type="GO" id="GO:0043813">
    <property type="term" value="F:phosphatidylinositol-3,5-bisphosphate 5-phosphatase activity"/>
    <property type="evidence" value="ECO:0007669"/>
    <property type="project" value="InterPro"/>
</dbReference>
<sequence length="570" mass="65389">MSSRSDGKLYSLSVYETPGHFYVIGSDASEQRFNTLKIDRTSDRDFIVGEPEHTYSKADIGELLATVSSSSIVTPSEKWNKRKISNNNAGLLRTVDKAYGIIGAVRFLCGYYLLAKVVVTLGYHAIYKIEDVSMVYIPANGLPSNNPEEQKYSKLFQTVDFTTNFYFSYTYDLSHTLQENSLAEKNISFNKNIYLQEQMGLKKNFSKWTLNIVHGFIGYHLVEIPCTKLCLILIARRSAEFAGTRFLKRGTNFNGAVANDVETEQIVWDVGSTPDFNTGKFTSYVQRRGSVPLFWSQDKPNNRGVVVVKPPIQVDLVEPHALTTAAHFRELRRKYGHPVIVMNLVKRREKRHNENMLHEQFLKTVRYLNQFRKPGKCIDYVSFDVSRCHKTSDVLQKLEILGFRALMAHGWFQSFPQLRSREIKKHWLLDTYQPIYSSDGTLILQHGISRTNCVDCLDRTNVAQFGIGKVALGLQLHAMGYIEEPVIDLNTEICRVFEELYDEHGDTLAWQYAGSQLVHSIKTYKKTAAFQERSRDVFQTLSRYYSNNFSDFEKQHGINLFLGIFSRVAH</sequence>
<evidence type="ECO:0000256" key="3">
    <source>
        <dbReference type="ARBA" id="ARBA00023136"/>
    </source>
</evidence>
<dbReference type="AlphaFoldDB" id="A0A915ENU0"/>
<evidence type="ECO:0000256" key="2">
    <source>
        <dbReference type="ARBA" id="ARBA00022801"/>
    </source>
</evidence>
<keyword evidence="2" id="KW-0378">Hydrolase</keyword>
<evidence type="ECO:0000259" key="4">
    <source>
        <dbReference type="PROSITE" id="PS50275"/>
    </source>
</evidence>
<evidence type="ECO:0000313" key="5">
    <source>
        <dbReference type="Proteomes" id="UP000887574"/>
    </source>
</evidence>
<evidence type="ECO:0000256" key="1">
    <source>
        <dbReference type="ARBA" id="ARBA00004308"/>
    </source>
</evidence>
<evidence type="ECO:0000313" key="6">
    <source>
        <dbReference type="WBParaSite" id="jg8790"/>
    </source>
</evidence>
<keyword evidence="5" id="KW-1185">Reference proteome</keyword>
<keyword evidence="3" id="KW-0472">Membrane</keyword>
<name>A0A915ENU0_9BILA</name>
<accession>A0A915ENU0</accession>
<dbReference type="WBParaSite" id="jg8790">
    <property type="protein sequence ID" value="jg8790"/>
    <property type="gene ID" value="jg8790"/>
</dbReference>
<comment type="subcellular location">
    <subcellularLocation>
        <location evidence="1">Endomembrane system</location>
    </subcellularLocation>
</comment>
<dbReference type="PROSITE" id="PS50275">
    <property type="entry name" value="SAC"/>
    <property type="match status" value="1"/>
</dbReference>
<dbReference type="Proteomes" id="UP000887574">
    <property type="component" value="Unplaced"/>
</dbReference>
<proteinExistence type="predicted"/>
<feature type="domain" description="SAC" evidence="4">
    <location>
        <begin position="156"/>
        <end position="514"/>
    </location>
</feature>